<dbReference type="Pfam" id="PF07159">
    <property type="entry name" value="CYRIA-B_Rac1-bd"/>
    <property type="match status" value="1"/>
</dbReference>
<accession>A0ABN8NNQ1</accession>
<evidence type="ECO:0000313" key="4">
    <source>
        <dbReference type="EMBL" id="CAH3112797.1"/>
    </source>
</evidence>
<dbReference type="Pfam" id="PF05994">
    <property type="entry name" value="FragX_IP"/>
    <property type="match status" value="1"/>
</dbReference>
<name>A0ABN8NNQ1_9CNID</name>
<sequence length="1252" mass="144194">MATLEDGISNVRQLETISLPDEQPQIEAPPASVTYISNFDTNFEDSKAFITCISKYLEEADVHKGLNEMLEEGEKYAVMLYTWRSCSRAVPSVKSDDQPNRIEIYEKTVEVLEPEVRKLKSFMHFAQNAIARFCKEVKTLSHPERRKDFISERYLLTLGKFINMFAVLDALKNMKACLNNDYAFYKRADTFLRRGTGDVSMIEESQNLSLFLANQNKITFLLKEGLETIQGYEDVLADVLNQSVRLHESNMYITPTEKHLLLKVMGFLIFLMDGKESSVLKMDQKKRISLSKIDKMFKQFPVVPLFGDVQIALVSYLKMCPNFEGMREKWTAAADGADDKVVDQYNLLRRMDSIREEHVKFISELARYRNEMITSSNDPRSDEQYTELTSLALRGLRLLSSWTAQVMELYSWKLLHPTDKYANPHCPEEAEEYERATRYNYNSDEKFALVEVIAMIKGLYGLMSRLEPVFSEAIRHSIHTEVQEFIQISLREPLRKAVKSKKATLLKTILLSIRETGGDWADGQHGRGDPILKGEKDPKAGPNIKIPDRDVGPSSTQLYMVRTMLESLISEKGGKKVMRKELEKETVEHIEAFLKKSFFFEKLLRFNEVLRECCDLSQLWFREFYLELTMGARIQFPIEMSMPWILTNHILESKNPSMMEYVLYPLDLYNDSAHYAMTVFKKQFLYDEIEAEVNLCFDQFVYKLSDQIFAYYKAQACSMLLDKKFKSELARMSAESAAKLGTRSNRYETLLKQRHVQLLGRSIDLNKLITQRLNNAMIRSLDCAIGRFESGDICGVVDLENLLEVNRMTHQLLSKCVKLIPFKNMLGEANHSVSAPYGRITLHVFWELNFDFLPNYCYNSSTNRFVPTSLPLVDKVSREQAPKQAHHFFFGTKLQNSLFNAIGSLYSNFVGDIHFACMARLLGYQGIAVVIEELLKIIKSVLHGQLQQYIAQLIEGMPKKCGLPRFEYGSTGVLEYYHASLEPIMQYPYLRTDVFQGFREIGNAILFCLQLESFLSQEEIMDLLHAAPFQGIIPRPYLKQGEKLDGKMKKLETQYNSLQVLSIITKLGTKEQINNGQEGDLLTKERLCCGLSIFEVVLKRIKSFLVHEIWKETPPANGVMNVDECREFHRLWSAIQFNYCQPLRQNELTVEQCFGEGLNWAGCTLIALLGQENRFEALDFCYHIVKVYAVDARDEVIGGVDLKRLVSRARHFRVLNDQIFAVLNKHLKTSEGPVEHVRCFQPPIHQAFVSPI</sequence>
<organism evidence="4 5">
    <name type="scientific">Porites lobata</name>
    <dbReference type="NCBI Taxonomy" id="104759"/>
    <lineage>
        <taxon>Eukaryota</taxon>
        <taxon>Metazoa</taxon>
        <taxon>Cnidaria</taxon>
        <taxon>Anthozoa</taxon>
        <taxon>Hexacorallia</taxon>
        <taxon>Scleractinia</taxon>
        <taxon>Fungiina</taxon>
        <taxon>Poritidae</taxon>
        <taxon>Porites</taxon>
    </lineage>
</organism>
<reference evidence="4 5" key="1">
    <citation type="submission" date="2022-05" db="EMBL/GenBank/DDBJ databases">
        <authorList>
            <consortium name="Genoscope - CEA"/>
            <person name="William W."/>
        </authorList>
    </citation>
    <scope>NUCLEOTIDE SEQUENCE [LARGE SCALE GENOMIC DNA]</scope>
</reference>
<dbReference type="InterPro" id="IPR008081">
    <property type="entry name" value="Cytoplasmic_FMR1-int"/>
</dbReference>
<proteinExistence type="inferred from homology"/>
<evidence type="ECO:0000259" key="3">
    <source>
        <dbReference type="Pfam" id="PF07159"/>
    </source>
</evidence>
<dbReference type="Proteomes" id="UP001159405">
    <property type="component" value="Unassembled WGS sequence"/>
</dbReference>
<comment type="caution">
    <text evidence="4">The sequence shown here is derived from an EMBL/GenBank/DDBJ whole genome shotgun (WGS) entry which is preliminary data.</text>
</comment>
<keyword evidence="5" id="KW-1185">Reference proteome</keyword>
<evidence type="ECO:0000256" key="2">
    <source>
        <dbReference type="PIRNR" id="PIRNR008153"/>
    </source>
</evidence>
<dbReference type="PANTHER" id="PTHR12195">
    <property type="entry name" value="CYTOPLASMIC FMR1-INTERACTING PROTEIN-RELATED"/>
    <property type="match status" value="1"/>
</dbReference>
<comment type="similarity">
    <text evidence="1 2">Belongs to the CYFIP family.</text>
</comment>
<gene>
    <name evidence="4" type="ORF">PLOB_00021492</name>
</gene>
<protein>
    <recommendedName>
        <fullName evidence="2">Cytoplasmic FMR1-interacting protein</fullName>
    </recommendedName>
</protein>
<dbReference type="EMBL" id="CALNXK010000025">
    <property type="protein sequence ID" value="CAH3112797.1"/>
    <property type="molecule type" value="Genomic_DNA"/>
</dbReference>
<evidence type="ECO:0000256" key="1">
    <source>
        <dbReference type="ARBA" id="ARBA00025790"/>
    </source>
</evidence>
<evidence type="ECO:0000313" key="5">
    <source>
        <dbReference type="Proteomes" id="UP001159405"/>
    </source>
</evidence>
<dbReference type="InterPro" id="IPR009828">
    <property type="entry name" value="CYRIA/CYRIB_Rac1-bd"/>
</dbReference>
<feature type="domain" description="CYRIA/CYRIB Rac1 binding" evidence="3">
    <location>
        <begin position="58"/>
        <end position="273"/>
    </location>
</feature>
<dbReference type="PIRSF" id="PIRSF008153">
    <property type="entry name" value="FMR1_interacting"/>
    <property type="match status" value="1"/>
</dbReference>
<dbReference type="PRINTS" id="PR01698">
    <property type="entry name" value="CYTOFMRPINTP"/>
</dbReference>
<keyword evidence="2" id="KW-0963">Cytoplasm</keyword>